<keyword evidence="6" id="KW-0805">Transcription regulation</keyword>
<evidence type="ECO:0000313" key="17">
    <source>
        <dbReference type="Proteomes" id="UP000078284"/>
    </source>
</evidence>
<evidence type="ECO:0000256" key="9">
    <source>
        <dbReference type="ARBA" id="ARBA00023163"/>
    </source>
</evidence>
<comment type="subcellular location">
    <subcellularLocation>
        <location evidence="1">Nucleus</location>
    </subcellularLocation>
</comment>
<dbReference type="InterPro" id="IPR051140">
    <property type="entry name" value="GATA_TF"/>
</dbReference>
<evidence type="ECO:0000256" key="5">
    <source>
        <dbReference type="ARBA" id="ARBA00022833"/>
    </source>
</evidence>
<dbReference type="GO" id="GO:0005634">
    <property type="term" value="C:nucleus"/>
    <property type="evidence" value="ECO:0007669"/>
    <property type="project" value="UniProtKB-SubCell"/>
</dbReference>
<evidence type="ECO:0000256" key="6">
    <source>
        <dbReference type="ARBA" id="ARBA00023015"/>
    </source>
</evidence>
<dbReference type="InterPro" id="IPR013088">
    <property type="entry name" value="Znf_NHR/GATA"/>
</dbReference>
<accession>A0A178VT39</accession>
<keyword evidence="4 12" id="KW-0863">Zinc-finger</keyword>
<keyword evidence="5" id="KW-0862">Zinc</keyword>
<evidence type="ECO:0000313" key="18">
    <source>
        <dbReference type="Proteomes" id="UP000426265"/>
    </source>
</evidence>
<keyword evidence="7" id="KW-0238">DNA-binding</keyword>
<feature type="region of interest" description="Disordered" evidence="13">
    <location>
        <begin position="271"/>
        <end position="291"/>
    </location>
</feature>
<keyword evidence="10" id="KW-0539">Nucleus</keyword>
<dbReference type="Proteomes" id="UP000078284">
    <property type="component" value="Chromosome 2"/>
</dbReference>
<dbReference type="Proteomes" id="UP000426265">
    <property type="component" value="Unassembled WGS sequence"/>
</dbReference>
<evidence type="ECO:0000256" key="1">
    <source>
        <dbReference type="ARBA" id="ARBA00004123"/>
    </source>
</evidence>
<dbReference type="Gene3D" id="3.30.50.10">
    <property type="entry name" value="Erythroid Transcription Factor GATA-1, subunit A"/>
    <property type="match status" value="1"/>
</dbReference>
<feature type="domain" description="GATA-type" evidence="14">
    <location>
        <begin position="187"/>
        <end position="223"/>
    </location>
</feature>
<keyword evidence="9" id="KW-0804">Transcription</keyword>
<organism evidence="15 17">
    <name type="scientific">Arabidopsis thaliana</name>
    <name type="common">Mouse-ear cress</name>
    <dbReference type="NCBI Taxonomy" id="3702"/>
    <lineage>
        <taxon>Eukaryota</taxon>
        <taxon>Viridiplantae</taxon>
        <taxon>Streptophyta</taxon>
        <taxon>Embryophyta</taxon>
        <taxon>Tracheophyta</taxon>
        <taxon>Spermatophyta</taxon>
        <taxon>Magnoliopsida</taxon>
        <taxon>eudicotyledons</taxon>
        <taxon>Gunneridae</taxon>
        <taxon>Pentapetalae</taxon>
        <taxon>rosids</taxon>
        <taxon>malvids</taxon>
        <taxon>Brassicales</taxon>
        <taxon>Brassicaceae</taxon>
        <taxon>Camelineae</taxon>
        <taxon>Arabidopsis</taxon>
    </lineage>
</organism>
<dbReference type="InterPro" id="IPR000679">
    <property type="entry name" value="Znf_GATA"/>
</dbReference>
<evidence type="ECO:0000313" key="15">
    <source>
        <dbReference type="EMBL" id="OAP08531.1"/>
    </source>
</evidence>
<dbReference type="PANTHER" id="PTHR45658">
    <property type="entry name" value="GATA TRANSCRIPTION FACTOR"/>
    <property type="match status" value="1"/>
</dbReference>
<proteinExistence type="inferred from homology"/>
<evidence type="ECO:0000256" key="12">
    <source>
        <dbReference type="PROSITE-ProRule" id="PRU00094"/>
    </source>
</evidence>
<keyword evidence="3" id="KW-0479">Metal-binding</keyword>
<keyword evidence="8" id="KW-0010">Activator</keyword>
<evidence type="ECO:0000256" key="11">
    <source>
        <dbReference type="ARBA" id="ARBA00055020"/>
    </source>
</evidence>
<dbReference type="PROSITE" id="PS50114">
    <property type="entry name" value="GATA_ZN_FINGER_2"/>
    <property type="match status" value="1"/>
</dbReference>
<dbReference type="OMA" id="PRSDCTD"/>
<dbReference type="SUPFAM" id="SSF57716">
    <property type="entry name" value="Glucocorticoid receptor-like (DNA-binding domain)"/>
    <property type="match status" value="1"/>
</dbReference>
<reference evidence="15" key="2">
    <citation type="submission" date="2016-03" db="EMBL/GenBank/DDBJ databases">
        <title>Full-length assembly of Arabidopsis thaliana Ler reveals the complement of translocations and inversions.</title>
        <authorList>
            <person name="Zapata L."/>
            <person name="Schneeberger K."/>
            <person name="Ossowski S."/>
        </authorList>
    </citation>
    <scope>NUCLEOTIDE SEQUENCE [LARGE SCALE GENOMIC DNA]</scope>
    <source>
        <tissue evidence="15">Leaf</tissue>
    </source>
</reference>
<dbReference type="AlphaFoldDB" id="A0A178VT39"/>
<dbReference type="SMART" id="SM00401">
    <property type="entry name" value="ZnF_GATA"/>
    <property type="match status" value="1"/>
</dbReference>
<dbReference type="PANTHER" id="PTHR45658:SF154">
    <property type="entry name" value="GATA TRANSCRIPTION FACTOR 10-RELATED"/>
    <property type="match status" value="1"/>
</dbReference>
<evidence type="ECO:0000256" key="8">
    <source>
        <dbReference type="ARBA" id="ARBA00023159"/>
    </source>
</evidence>
<evidence type="ECO:0000259" key="14">
    <source>
        <dbReference type="PROSITE" id="PS50114"/>
    </source>
</evidence>
<evidence type="ECO:0000313" key="16">
    <source>
        <dbReference type="EMBL" id="VYS53775.1"/>
    </source>
</evidence>
<evidence type="ECO:0000256" key="3">
    <source>
        <dbReference type="ARBA" id="ARBA00022723"/>
    </source>
</evidence>
<dbReference type="ExpressionAtlas" id="A0A178VT39">
    <property type="expression patterns" value="baseline and differential"/>
</dbReference>
<evidence type="ECO:0000256" key="13">
    <source>
        <dbReference type="SAM" id="MobiDB-lite"/>
    </source>
</evidence>
<gene>
    <name evidence="15" type="ordered locus">AXX17_At2g24370</name>
    <name evidence="16" type="ORF">AN1_LOCUS9233</name>
</gene>
<comment type="similarity">
    <text evidence="2">Belongs to the type IV zinc-finger family. Class A subfamily.</text>
</comment>
<dbReference type="FunFam" id="3.30.50.10:FF:000025">
    <property type="entry name" value="GATA transcription factor"/>
    <property type="match status" value="1"/>
</dbReference>
<dbReference type="SMR" id="A0A178VT39"/>
<evidence type="ECO:0000256" key="2">
    <source>
        <dbReference type="ARBA" id="ARBA00005694"/>
    </source>
</evidence>
<dbReference type="GO" id="GO:0006355">
    <property type="term" value="P:regulation of DNA-templated transcription"/>
    <property type="evidence" value="ECO:0007669"/>
    <property type="project" value="InterPro"/>
</dbReference>
<protein>
    <submittedName>
        <fullName evidence="15">GATA13</fullName>
    </submittedName>
</protein>
<evidence type="ECO:0000256" key="10">
    <source>
        <dbReference type="ARBA" id="ARBA00023242"/>
    </source>
</evidence>
<dbReference type="CDD" id="cd00202">
    <property type="entry name" value="ZnF_GATA"/>
    <property type="match status" value="1"/>
</dbReference>
<sequence>MNNDLWLPEEDFKGLPDNFLDNLVDPTNDVSVEDIETGDDEGDWDAKFQKLVPPPLDELMSLSYEFTCNGQRVQVQKHVPILKQSSSSEVFSTVDNSPPNVKVSKLLQSLSPVSVLKNTNGSGSPQNPNGDQKLAFLVKGIRSKRKRPTLLRVTFLKSFLLEMSQQFAPDESESSEISALKKRKKNKSRRLKCTHCETTTTPQWREGPNGRKTLCNACGIRFRSGRLVLEYRPAASPTFIPTVHSNLHKKIIYMRMKDNDQFDTRKIRAETSGPETRSRLRNFGRPMSYGQ</sequence>
<dbReference type="GO" id="GO:0043565">
    <property type="term" value="F:sequence-specific DNA binding"/>
    <property type="evidence" value="ECO:0007669"/>
    <property type="project" value="InterPro"/>
</dbReference>
<comment type="function">
    <text evidence="11">Transcriptional activator that specifically binds 5'-GATA-3' or 5'-GAT-3' motifs within gene promoters. May be involved in the regulation of some light-responsive genes.</text>
</comment>
<dbReference type="PROSITE" id="PS00344">
    <property type="entry name" value="GATA_ZN_FINGER_1"/>
    <property type="match status" value="1"/>
</dbReference>
<dbReference type="Pfam" id="PF00320">
    <property type="entry name" value="GATA"/>
    <property type="match status" value="1"/>
</dbReference>
<dbReference type="KEGG" id="ath:AT2G28340"/>
<reference evidence="17" key="1">
    <citation type="journal article" date="2016" name="Proc. Natl. Acad. Sci. U.S.A.">
        <title>Chromosome-level assembly of Arabidopsis thaliana Ler reveals the extent of translocation and inversion polymorphisms.</title>
        <authorList>
            <person name="Zapata L."/>
            <person name="Ding J."/>
            <person name="Willing E.M."/>
            <person name="Hartwig B."/>
            <person name="Bezdan D."/>
            <person name="Jiao W.B."/>
            <person name="Patel V."/>
            <person name="Velikkakam James G."/>
            <person name="Koornneef M."/>
            <person name="Ossowski S."/>
            <person name="Schneeberger K."/>
        </authorList>
    </citation>
    <scope>NUCLEOTIDE SEQUENCE [LARGE SCALE GENOMIC DNA]</scope>
    <source>
        <strain evidence="17">cv. Landsberg erecta</strain>
    </source>
</reference>
<name>A0A178VT39_ARATH</name>
<evidence type="ECO:0000256" key="4">
    <source>
        <dbReference type="ARBA" id="ARBA00022771"/>
    </source>
</evidence>
<dbReference type="EMBL" id="LUHQ01000002">
    <property type="protein sequence ID" value="OAP08531.1"/>
    <property type="molecule type" value="Genomic_DNA"/>
</dbReference>
<evidence type="ECO:0000256" key="7">
    <source>
        <dbReference type="ARBA" id="ARBA00023125"/>
    </source>
</evidence>
<dbReference type="GO" id="GO:0008270">
    <property type="term" value="F:zinc ion binding"/>
    <property type="evidence" value="ECO:0007669"/>
    <property type="project" value="UniProtKB-KW"/>
</dbReference>
<reference evidence="16 18" key="3">
    <citation type="submission" date="2019-11" db="EMBL/GenBank/DDBJ databases">
        <authorList>
            <person name="Jiao W.-B."/>
            <person name="Schneeberger K."/>
        </authorList>
    </citation>
    <scope>NUCLEOTIDE SEQUENCE [LARGE SCALE GENOMIC DNA]</scope>
    <source>
        <strain evidence="18">cv. An-1</strain>
    </source>
</reference>
<dbReference type="EMBL" id="CACRSJ010000105">
    <property type="protein sequence ID" value="VYS53775.1"/>
    <property type="molecule type" value="Genomic_DNA"/>
</dbReference>